<dbReference type="OrthoDB" id="2973153at2"/>
<proteinExistence type="predicted"/>
<dbReference type="InterPro" id="IPR037208">
    <property type="entry name" value="Spo0E-like_sf"/>
</dbReference>
<dbReference type="Gene3D" id="4.10.280.10">
    <property type="entry name" value="Helix-loop-helix DNA-binding domain"/>
    <property type="match status" value="1"/>
</dbReference>
<dbReference type="InterPro" id="IPR036638">
    <property type="entry name" value="HLH_DNA-bd_sf"/>
</dbReference>
<evidence type="ECO:0000313" key="2">
    <source>
        <dbReference type="Proteomes" id="UP000294292"/>
    </source>
</evidence>
<organism evidence="1 2">
    <name type="scientific">Paenisporosarcina antarctica</name>
    <dbReference type="NCBI Taxonomy" id="417367"/>
    <lineage>
        <taxon>Bacteria</taxon>
        <taxon>Bacillati</taxon>
        <taxon>Bacillota</taxon>
        <taxon>Bacilli</taxon>
        <taxon>Bacillales</taxon>
        <taxon>Caryophanaceae</taxon>
        <taxon>Paenisporosarcina</taxon>
    </lineage>
</organism>
<dbReference type="InterPro" id="IPR018540">
    <property type="entry name" value="Spo0E-like"/>
</dbReference>
<dbReference type="Proteomes" id="UP000294292">
    <property type="component" value="Chromosome"/>
</dbReference>
<dbReference type="KEGG" id="panc:E2636_16650"/>
<sequence length="64" mass="7441">MGKIKLKKRKMYRSAKRFGFTDSRVVTCSQDLDILLNRYQEIMEVTFVFSVFIAFVNKGNGLSN</sequence>
<gene>
    <name evidence="1" type="ORF">E2636_16650</name>
</gene>
<keyword evidence="2" id="KW-1185">Reference proteome</keyword>
<protein>
    <submittedName>
        <fullName evidence="1">Aspartyl-phosphate phosphatase Spo0E family protein</fullName>
    </submittedName>
</protein>
<reference evidence="1 2" key="1">
    <citation type="submission" date="2019-03" db="EMBL/GenBank/DDBJ databases">
        <title>Complete genome sequence of Paenisporosarcina antarctica CGMCC 1.6503T.</title>
        <authorList>
            <person name="Rong J.-C."/>
            <person name="Chi N.-Y."/>
            <person name="Zhang Q.-F."/>
        </authorList>
    </citation>
    <scope>NUCLEOTIDE SEQUENCE [LARGE SCALE GENOMIC DNA]</scope>
    <source>
        <strain evidence="1 2">CGMCC 1.6503</strain>
    </source>
</reference>
<dbReference type="RefSeq" id="WP_134211847.1">
    <property type="nucleotide sequence ID" value="NZ_CP038015.1"/>
</dbReference>
<dbReference type="SUPFAM" id="SSF140500">
    <property type="entry name" value="BAS1536-like"/>
    <property type="match status" value="1"/>
</dbReference>
<dbReference type="Pfam" id="PF09388">
    <property type="entry name" value="SpoOE-like"/>
    <property type="match status" value="1"/>
</dbReference>
<accession>A0A4P7A347</accession>
<dbReference type="AlphaFoldDB" id="A0A4P7A347"/>
<evidence type="ECO:0000313" key="1">
    <source>
        <dbReference type="EMBL" id="QBP43138.1"/>
    </source>
</evidence>
<dbReference type="EMBL" id="CP038015">
    <property type="protein sequence ID" value="QBP43138.1"/>
    <property type="molecule type" value="Genomic_DNA"/>
</dbReference>
<dbReference type="GO" id="GO:0046983">
    <property type="term" value="F:protein dimerization activity"/>
    <property type="evidence" value="ECO:0007669"/>
    <property type="project" value="InterPro"/>
</dbReference>
<name>A0A4P7A347_9BACL</name>
<dbReference type="GO" id="GO:0043937">
    <property type="term" value="P:regulation of sporulation"/>
    <property type="evidence" value="ECO:0007669"/>
    <property type="project" value="InterPro"/>
</dbReference>